<keyword evidence="2" id="KW-1185">Reference proteome</keyword>
<dbReference type="InterPro" id="IPR000944">
    <property type="entry name" value="Tscrpt_reg_Rrf2"/>
</dbReference>
<dbReference type="AlphaFoldDB" id="A0A917HD40"/>
<dbReference type="GO" id="GO:0005829">
    <property type="term" value="C:cytosol"/>
    <property type="evidence" value="ECO:0007669"/>
    <property type="project" value="TreeGrafter"/>
</dbReference>
<dbReference type="InterPro" id="IPR036388">
    <property type="entry name" value="WH-like_DNA-bd_sf"/>
</dbReference>
<dbReference type="SUPFAM" id="SSF46785">
    <property type="entry name" value="Winged helix' DNA-binding domain"/>
    <property type="match status" value="1"/>
</dbReference>
<dbReference type="PROSITE" id="PS51197">
    <property type="entry name" value="HTH_RRF2_2"/>
    <property type="match status" value="1"/>
</dbReference>
<evidence type="ECO:0000313" key="1">
    <source>
        <dbReference type="EMBL" id="GGG75535.1"/>
    </source>
</evidence>
<reference evidence="1" key="1">
    <citation type="journal article" date="2014" name="Int. J. Syst. Evol. Microbiol.">
        <title>Complete genome sequence of Corynebacterium casei LMG S-19264T (=DSM 44701T), isolated from a smear-ripened cheese.</title>
        <authorList>
            <consortium name="US DOE Joint Genome Institute (JGI-PGF)"/>
            <person name="Walter F."/>
            <person name="Albersmeier A."/>
            <person name="Kalinowski J."/>
            <person name="Ruckert C."/>
        </authorList>
    </citation>
    <scope>NUCLEOTIDE SEQUENCE</scope>
    <source>
        <strain evidence="1">CGMCC 1.12195</strain>
    </source>
</reference>
<name>A0A917HD40_9SPHI</name>
<dbReference type="Pfam" id="PF02082">
    <property type="entry name" value="Rrf2"/>
    <property type="match status" value="1"/>
</dbReference>
<dbReference type="Gene3D" id="1.10.10.10">
    <property type="entry name" value="Winged helix-like DNA-binding domain superfamily/Winged helix DNA-binding domain"/>
    <property type="match status" value="1"/>
</dbReference>
<dbReference type="PROSITE" id="PS01332">
    <property type="entry name" value="HTH_RRF2_1"/>
    <property type="match status" value="1"/>
</dbReference>
<dbReference type="RefSeq" id="WP_188504262.1">
    <property type="nucleotide sequence ID" value="NZ_BMER01000001.1"/>
</dbReference>
<proteinExistence type="predicted"/>
<accession>A0A917HD40</accession>
<dbReference type="EMBL" id="BMER01000001">
    <property type="protein sequence ID" value="GGG75535.1"/>
    <property type="molecule type" value="Genomic_DNA"/>
</dbReference>
<evidence type="ECO:0008006" key="3">
    <source>
        <dbReference type="Google" id="ProtNLM"/>
    </source>
</evidence>
<dbReference type="PANTHER" id="PTHR33221:SF13">
    <property type="entry name" value="TRANSCRIPTIONAL REGULATOR-RELATED"/>
    <property type="match status" value="1"/>
</dbReference>
<comment type="caution">
    <text evidence="1">The sequence shown here is derived from an EMBL/GenBank/DDBJ whole genome shotgun (WGS) entry which is preliminary data.</text>
</comment>
<dbReference type="InterPro" id="IPR030489">
    <property type="entry name" value="TR_Rrf2-type_CS"/>
</dbReference>
<dbReference type="Proteomes" id="UP000660862">
    <property type="component" value="Unassembled WGS sequence"/>
</dbReference>
<dbReference type="GO" id="GO:0003700">
    <property type="term" value="F:DNA-binding transcription factor activity"/>
    <property type="evidence" value="ECO:0007669"/>
    <property type="project" value="TreeGrafter"/>
</dbReference>
<organism evidence="1 2">
    <name type="scientific">Parapedobacter pyrenivorans</name>
    <dbReference type="NCBI Taxonomy" id="1305674"/>
    <lineage>
        <taxon>Bacteria</taxon>
        <taxon>Pseudomonadati</taxon>
        <taxon>Bacteroidota</taxon>
        <taxon>Sphingobacteriia</taxon>
        <taxon>Sphingobacteriales</taxon>
        <taxon>Sphingobacteriaceae</taxon>
        <taxon>Parapedobacter</taxon>
    </lineage>
</organism>
<gene>
    <name evidence="1" type="ORF">GCM10007415_03990</name>
</gene>
<evidence type="ECO:0000313" key="2">
    <source>
        <dbReference type="Proteomes" id="UP000660862"/>
    </source>
</evidence>
<protein>
    <recommendedName>
        <fullName evidence="3">Transcriptional regulator, BadM/Rrf2 family</fullName>
    </recommendedName>
</protein>
<sequence>MFSKSCEYGIKAVIYIATQTLQNKRVKIGDIVDNIGSPEAFTGKILGTLTKRGIVISYTGPYGGFEIDPLKMESTKVSDIVCAMDGDTLYNGCGLGLNECNSRQPCPMHDKFVVVRSQLKNMLETTTVHDLAMGLKSGRYFLARTNCTMTNGN</sequence>
<dbReference type="InterPro" id="IPR036390">
    <property type="entry name" value="WH_DNA-bd_sf"/>
</dbReference>
<dbReference type="PANTHER" id="PTHR33221">
    <property type="entry name" value="WINGED HELIX-TURN-HELIX TRANSCRIPTIONAL REGULATOR, RRF2 FAMILY"/>
    <property type="match status" value="1"/>
</dbReference>
<dbReference type="NCBIfam" id="TIGR00738">
    <property type="entry name" value="rrf2_super"/>
    <property type="match status" value="1"/>
</dbReference>
<reference evidence="1" key="2">
    <citation type="submission" date="2020-09" db="EMBL/GenBank/DDBJ databases">
        <authorList>
            <person name="Sun Q."/>
            <person name="Zhou Y."/>
        </authorList>
    </citation>
    <scope>NUCLEOTIDE SEQUENCE</scope>
    <source>
        <strain evidence="1">CGMCC 1.12195</strain>
    </source>
</reference>